<gene>
    <name evidence="2" type="ORF">HDA43_004027</name>
</gene>
<accession>A0A852V1E4</accession>
<evidence type="ECO:0000313" key="2">
    <source>
        <dbReference type="EMBL" id="NYF41826.1"/>
    </source>
</evidence>
<evidence type="ECO:0000313" key="3">
    <source>
        <dbReference type="Proteomes" id="UP000576393"/>
    </source>
</evidence>
<proteinExistence type="predicted"/>
<dbReference type="InterPro" id="IPR036188">
    <property type="entry name" value="FAD/NAD-bd_sf"/>
</dbReference>
<feature type="compositionally biased region" description="Basic and acidic residues" evidence="1">
    <location>
        <begin position="1"/>
        <end position="12"/>
    </location>
</feature>
<dbReference type="RefSeq" id="WP_179823897.1">
    <property type="nucleotide sequence ID" value="NZ_JACCCO010000002.1"/>
</dbReference>
<dbReference type="EMBL" id="JACCCO010000002">
    <property type="protein sequence ID" value="NYF41826.1"/>
    <property type="molecule type" value="Genomic_DNA"/>
</dbReference>
<keyword evidence="3" id="KW-1185">Reference proteome</keyword>
<protein>
    <submittedName>
        <fullName evidence="2">Uncharacterized protein</fullName>
    </submittedName>
</protein>
<evidence type="ECO:0000256" key="1">
    <source>
        <dbReference type="SAM" id="MobiDB-lite"/>
    </source>
</evidence>
<sequence>MTPVGQERRPPYDRPPPSRQILRGTWDPDRVTLRRHDDLATLGADRLPGRTAIALDAADPPVR</sequence>
<name>A0A852V1E4_9ACTN</name>
<organism evidence="2 3">
    <name type="scientific">Streptosporangium sandarakinum</name>
    <dbReference type="NCBI Taxonomy" id="1260955"/>
    <lineage>
        <taxon>Bacteria</taxon>
        <taxon>Bacillati</taxon>
        <taxon>Actinomycetota</taxon>
        <taxon>Actinomycetes</taxon>
        <taxon>Streptosporangiales</taxon>
        <taxon>Streptosporangiaceae</taxon>
        <taxon>Streptosporangium</taxon>
    </lineage>
</organism>
<dbReference type="Proteomes" id="UP000576393">
    <property type="component" value="Unassembled WGS sequence"/>
</dbReference>
<comment type="caution">
    <text evidence="2">The sequence shown here is derived from an EMBL/GenBank/DDBJ whole genome shotgun (WGS) entry which is preliminary data.</text>
</comment>
<feature type="region of interest" description="Disordered" evidence="1">
    <location>
        <begin position="1"/>
        <end position="26"/>
    </location>
</feature>
<dbReference type="Gene3D" id="3.50.50.60">
    <property type="entry name" value="FAD/NAD(P)-binding domain"/>
    <property type="match status" value="1"/>
</dbReference>
<reference evidence="2 3" key="1">
    <citation type="submission" date="2020-07" db="EMBL/GenBank/DDBJ databases">
        <title>Sequencing the genomes of 1000 actinobacteria strains.</title>
        <authorList>
            <person name="Klenk H.-P."/>
        </authorList>
    </citation>
    <scope>NUCLEOTIDE SEQUENCE [LARGE SCALE GENOMIC DNA]</scope>
    <source>
        <strain evidence="2 3">DSM 45763</strain>
    </source>
</reference>
<dbReference type="AlphaFoldDB" id="A0A852V1E4"/>